<proteinExistence type="predicted"/>
<keyword evidence="2" id="KW-1185">Reference proteome</keyword>
<dbReference type="Proteomes" id="UP000268321">
    <property type="component" value="Unassembled WGS sequence"/>
</dbReference>
<protein>
    <recommendedName>
        <fullName evidence="3">Pentacotripeptide-repeat region of PRORP domain-containing protein</fullName>
    </recommendedName>
</protein>
<accession>A0A4V1J2U0</accession>
<organism evidence="1 2">
    <name type="scientific">Metschnikowia bicuspidata</name>
    <dbReference type="NCBI Taxonomy" id="27322"/>
    <lineage>
        <taxon>Eukaryota</taxon>
        <taxon>Fungi</taxon>
        <taxon>Dikarya</taxon>
        <taxon>Ascomycota</taxon>
        <taxon>Saccharomycotina</taxon>
        <taxon>Pichiomycetes</taxon>
        <taxon>Metschnikowiaceae</taxon>
        <taxon>Metschnikowia</taxon>
    </lineage>
</organism>
<dbReference type="Gene3D" id="1.25.40.10">
    <property type="entry name" value="Tetratricopeptide repeat domain"/>
    <property type="match status" value="1"/>
</dbReference>
<dbReference type="InterPro" id="IPR011990">
    <property type="entry name" value="TPR-like_helical_dom_sf"/>
</dbReference>
<name>A0A4V1J2U0_9ASCO</name>
<dbReference type="EMBL" id="ML004476">
    <property type="protein sequence ID" value="RKP29729.1"/>
    <property type="molecule type" value="Genomic_DNA"/>
</dbReference>
<reference evidence="2" key="1">
    <citation type="journal article" date="2018" name="Nat. Microbiol.">
        <title>Leveraging single-cell genomics to expand the fungal tree of life.</title>
        <authorList>
            <person name="Ahrendt S.R."/>
            <person name="Quandt C.A."/>
            <person name="Ciobanu D."/>
            <person name="Clum A."/>
            <person name="Salamov A."/>
            <person name="Andreopoulos B."/>
            <person name="Cheng J.F."/>
            <person name="Woyke T."/>
            <person name="Pelin A."/>
            <person name="Henrissat B."/>
            <person name="Reynolds N.K."/>
            <person name="Benny G.L."/>
            <person name="Smith M.E."/>
            <person name="James T.Y."/>
            <person name="Grigoriev I.V."/>
        </authorList>
    </citation>
    <scope>NUCLEOTIDE SEQUENCE [LARGE SCALE GENOMIC DNA]</scope>
    <source>
        <strain evidence="2">Baker2002</strain>
    </source>
</reference>
<evidence type="ECO:0000313" key="2">
    <source>
        <dbReference type="Proteomes" id="UP000268321"/>
    </source>
</evidence>
<sequence>MLRLCKSLVMGKSAPHMRVGPRSRLRCSPHRSTVIDGAIITRHTPFFGQKRHIATAEAPELATSAALRRIHRHLALLRPPDALTTYSPLDDPHADIYATFADAILLASGPELQTAYEYIVAAWQAVFGAPDNAYKPKLMRHCDQVIHIIMNRGNYAAFSDVVAPMLPRDRIVSRAELAMTTFQFQTDPLRRTTHVADTCARFFASTEHPAHVRHELLALFLRKALLYFRDTMPMDKIVGTYVELARVIGPLDFLREGPARIYRKAFRLLAVAPGPATDTVSARYLAQLEHAFVRDNACSCAEFGAALLCMMAAAAADAPHAALAIWRYKHATRQPCTAGDLGSAMAAHYALNDHEAVVDTYTQHRDLHDDAHIELLLKVAARRKDGAALQDQFEDMYGRGNLPQPVHYAKVMCALADLGAHNELALLMQQLRLRNLRPSATIYRALLQLELNRGDVAAARQVHTDFLARVGAEIPPEHAAKLLSLVLQLAAFLPDPDAIQAAVDDLERRLCELGWPLFDAEAVLVLLRLAAATYSIALFERAHAAAIGLGLCTDLVWHAMITTLTQLGAYERADALAHQAHADSDVPYQNLLVLSAQLKNCRVWARDTRDRVLREQINTDAARIVAQTDRGLVSVRDRAELLTECAKVQFRRGAPEAARAYLLHAWSVLVPAERHFVPLLRYYHKNRHHAAHSCILALYEDMVARRVSVSALTYYYVVNALLALQKGRSSSGPAFRLMQPVLGLYGLDPAAENPRKVPVVEFSRAAVPLIRIFCDFLAEPGNSDASAMTAVLARFHACLGPHVPVNVRRDVYAALARLYLLRGDVSTAHTLIDKALAEYHALASALPETPPKLFLVDYRAALDTKLLVLRVGGARSSDYEDILHQLLQHNIEARRGQFDAIFEQLIGTHTSWEIFVLVLRCCERFLVSGNMADVRLLRLVGGVYRQFIAYHAQHSLAHELETRFGIFSRLYGVNVAEVQRTLLQGVDMRMALENELQKLPRALKVPVETLLGHPAVLFAPELRSWQRNYINPIHASLLVKLLDRYCAQDRAGAYALYEQYPETFEYLLIFREERYRLVAFRNEMHRFGAGYAGSRETSRRQTVAILDSVCS</sequence>
<evidence type="ECO:0000313" key="1">
    <source>
        <dbReference type="EMBL" id="RKP29729.1"/>
    </source>
</evidence>
<dbReference type="OrthoDB" id="185373at2759"/>
<gene>
    <name evidence="1" type="ORF">METBISCDRAFT_23944</name>
</gene>
<dbReference type="AlphaFoldDB" id="A0A4V1J2U0"/>
<evidence type="ECO:0008006" key="3">
    <source>
        <dbReference type="Google" id="ProtNLM"/>
    </source>
</evidence>